<dbReference type="Gene3D" id="3.40.50.720">
    <property type="entry name" value="NAD(P)-binding Rossmann-like Domain"/>
    <property type="match status" value="1"/>
</dbReference>
<evidence type="ECO:0000256" key="2">
    <source>
        <dbReference type="ARBA" id="ARBA00022857"/>
    </source>
</evidence>
<evidence type="ECO:0000256" key="3">
    <source>
        <dbReference type="ARBA" id="ARBA00023002"/>
    </source>
</evidence>
<keyword evidence="5" id="KW-1185">Reference proteome</keyword>
<dbReference type="InterPro" id="IPR020904">
    <property type="entry name" value="Sc_DH/Rdtase_CS"/>
</dbReference>
<dbReference type="GO" id="GO:0016491">
    <property type="term" value="F:oxidoreductase activity"/>
    <property type="evidence" value="ECO:0007669"/>
    <property type="project" value="UniProtKB-KW"/>
</dbReference>
<dbReference type="STRING" id="139420.A0A371DPT5"/>
<dbReference type="SUPFAM" id="SSF51735">
    <property type="entry name" value="NAD(P)-binding Rossmann-fold domains"/>
    <property type="match status" value="1"/>
</dbReference>
<proteinExistence type="inferred from homology"/>
<dbReference type="Pfam" id="PF13561">
    <property type="entry name" value="adh_short_C2"/>
    <property type="match status" value="1"/>
</dbReference>
<dbReference type="PRINTS" id="PR00081">
    <property type="entry name" value="GDHRDH"/>
</dbReference>
<evidence type="ECO:0000256" key="1">
    <source>
        <dbReference type="ARBA" id="ARBA00006484"/>
    </source>
</evidence>
<dbReference type="EMBL" id="KZ857384">
    <property type="protein sequence ID" value="RDX54553.1"/>
    <property type="molecule type" value="Genomic_DNA"/>
</dbReference>
<evidence type="ECO:0000313" key="4">
    <source>
        <dbReference type="EMBL" id="RDX54553.1"/>
    </source>
</evidence>
<dbReference type="PANTHER" id="PTHR24321:SF8">
    <property type="entry name" value="ESTRADIOL 17-BETA-DEHYDROGENASE 8-RELATED"/>
    <property type="match status" value="1"/>
</dbReference>
<sequence>MTSSTTRVAIVTGAAQGIGRGIAQRLAKDGLDLGLFDLPGCTEILEELASGLREEFGTKVITVYGDVSVESDVKGLIDTVVKNLGDLYAMIANAGTARSYELHETPTDVVDKLLSVNVKGTFFCYKYAAMQLIKQGKGGRMICASSLGGKTGHPGHAVYCATKFAIRGLTQSAAMDYGKHGITVNTYAPGAVDTPLISQMDEDSCARSGLPKGSYRDTVLGNGSSALGRAAQPADIAKVVSFLLSDDASFITGQSLSVDGGMRFD</sequence>
<dbReference type="Proteomes" id="UP000256964">
    <property type="component" value="Unassembled WGS sequence"/>
</dbReference>
<dbReference type="InterPro" id="IPR036291">
    <property type="entry name" value="NAD(P)-bd_dom_sf"/>
</dbReference>
<accession>A0A371DPT5</accession>
<name>A0A371DPT5_9APHY</name>
<dbReference type="FunFam" id="3.40.50.720:FF:000084">
    <property type="entry name" value="Short-chain dehydrogenase reductase"/>
    <property type="match status" value="1"/>
</dbReference>
<comment type="similarity">
    <text evidence="1">Belongs to the short-chain dehydrogenases/reductases (SDR) family.</text>
</comment>
<dbReference type="OrthoDB" id="498125at2759"/>
<gene>
    <name evidence="4" type="ORF">OH76DRAFT_1478832</name>
</gene>
<keyword evidence="3" id="KW-0560">Oxidoreductase</keyword>
<dbReference type="PANTHER" id="PTHR24321">
    <property type="entry name" value="DEHYDROGENASES, SHORT CHAIN"/>
    <property type="match status" value="1"/>
</dbReference>
<dbReference type="InterPro" id="IPR002347">
    <property type="entry name" value="SDR_fam"/>
</dbReference>
<keyword evidence="2" id="KW-0521">NADP</keyword>
<reference evidence="4 5" key="1">
    <citation type="journal article" date="2018" name="Biotechnol. Biofuels">
        <title>Integrative visual omics of the white-rot fungus Polyporus brumalis exposes the biotechnological potential of its oxidative enzymes for delignifying raw plant biomass.</title>
        <authorList>
            <person name="Miyauchi S."/>
            <person name="Rancon A."/>
            <person name="Drula E."/>
            <person name="Hage H."/>
            <person name="Chaduli D."/>
            <person name="Favel A."/>
            <person name="Grisel S."/>
            <person name="Henrissat B."/>
            <person name="Herpoel-Gimbert I."/>
            <person name="Ruiz-Duenas F.J."/>
            <person name="Chevret D."/>
            <person name="Hainaut M."/>
            <person name="Lin J."/>
            <person name="Wang M."/>
            <person name="Pangilinan J."/>
            <person name="Lipzen A."/>
            <person name="Lesage-Meessen L."/>
            <person name="Navarro D."/>
            <person name="Riley R."/>
            <person name="Grigoriev I.V."/>
            <person name="Zhou S."/>
            <person name="Raouche S."/>
            <person name="Rosso M.N."/>
        </authorList>
    </citation>
    <scope>NUCLEOTIDE SEQUENCE [LARGE SCALE GENOMIC DNA]</scope>
    <source>
        <strain evidence="4 5">BRFM 1820</strain>
    </source>
</reference>
<organism evidence="4 5">
    <name type="scientific">Lentinus brumalis</name>
    <dbReference type="NCBI Taxonomy" id="2498619"/>
    <lineage>
        <taxon>Eukaryota</taxon>
        <taxon>Fungi</taxon>
        <taxon>Dikarya</taxon>
        <taxon>Basidiomycota</taxon>
        <taxon>Agaricomycotina</taxon>
        <taxon>Agaricomycetes</taxon>
        <taxon>Polyporales</taxon>
        <taxon>Polyporaceae</taxon>
        <taxon>Lentinus</taxon>
    </lineage>
</organism>
<evidence type="ECO:0000313" key="5">
    <source>
        <dbReference type="Proteomes" id="UP000256964"/>
    </source>
</evidence>
<dbReference type="AlphaFoldDB" id="A0A371DPT5"/>
<protein>
    <submittedName>
        <fullName evidence="4">Acetoin reductase family protein</fullName>
    </submittedName>
</protein>
<dbReference type="PROSITE" id="PS00061">
    <property type="entry name" value="ADH_SHORT"/>
    <property type="match status" value="1"/>
</dbReference>